<dbReference type="Proteomes" id="UP000011922">
    <property type="component" value="Unassembled WGS sequence"/>
</dbReference>
<proteinExistence type="predicted"/>
<sequence>MVEERTGNDMDFGQAFAQAAGLPLPAREPGEKSPELPRADAEEVGQAREDAAGNPNPQELAETSDNPADEPATDETGYKRLYERERQRLKSFQGRYRKEKERWLVERASLLEALARADNVAASEGEPSPAEQVAGSAPAAQPDQAKQANQSGQPEQARVPESSPAPLGSPLADNPELARAICAMVRATVEELGRPVLASLEAERHMRRIAAAHPDWEKLAAGSELSEWIEGQPAYLAASLRRVVESGSADEVIDLLTRFKQDQGLSTDAGQKALSQARREREAERAAAVPSRSAGPAKGRPDKGDFRAAWSEAASSR</sequence>
<accession>M5Q387</accession>
<dbReference type="RefSeq" id="WP_005982763.1">
    <property type="nucleotide sequence ID" value="NZ_AOSV01000001.1"/>
</dbReference>
<evidence type="ECO:0000313" key="3">
    <source>
        <dbReference type="Proteomes" id="UP000011922"/>
    </source>
</evidence>
<comment type="caution">
    <text evidence="2">The sequence shown here is derived from an EMBL/GenBank/DDBJ whole genome shotgun (WGS) entry which is preliminary data.</text>
</comment>
<feature type="region of interest" description="Disordered" evidence="1">
    <location>
        <begin position="1"/>
        <end position="84"/>
    </location>
</feature>
<dbReference type="AlphaFoldDB" id="M5Q387"/>
<dbReference type="EMBL" id="AOSV01000001">
    <property type="protein sequence ID" value="EMG39146.1"/>
    <property type="molecule type" value="Genomic_DNA"/>
</dbReference>
<gene>
    <name evidence="2" type="ORF">PCS_00032</name>
</gene>
<feature type="compositionally biased region" description="Polar residues" evidence="1">
    <location>
        <begin position="55"/>
        <end position="66"/>
    </location>
</feature>
<feature type="region of interest" description="Disordered" evidence="1">
    <location>
        <begin position="264"/>
        <end position="317"/>
    </location>
</feature>
<dbReference type="PATRIC" id="fig|1262666.3.peg.31"/>
<evidence type="ECO:0000313" key="2">
    <source>
        <dbReference type="EMBL" id="EMG39146.1"/>
    </source>
</evidence>
<reference evidence="2 3" key="1">
    <citation type="journal article" date="2013" name="Genome Announc.">
        <title>Draft Genome Sequence for Desulfovibrio africanus Strain PCS.</title>
        <authorList>
            <person name="Brown S.D."/>
            <person name="Utturkar S.M."/>
            <person name="Arkin A.P."/>
            <person name="Deutschbauer A.M."/>
            <person name="Elias D.A."/>
            <person name="Hazen T.C."/>
            <person name="Chakraborty R."/>
        </authorList>
    </citation>
    <scope>NUCLEOTIDE SEQUENCE [LARGE SCALE GENOMIC DNA]</scope>
    <source>
        <strain evidence="2 3">PCS</strain>
    </source>
</reference>
<evidence type="ECO:0000256" key="1">
    <source>
        <dbReference type="SAM" id="MobiDB-lite"/>
    </source>
</evidence>
<feature type="region of interest" description="Disordered" evidence="1">
    <location>
        <begin position="119"/>
        <end position="172"/>
    </location>
</feature>
<feature type="compositionally biased region" description="Low complexity" evidence="1">
    <location>
        <begin position="137"/>
        <end position="150"/>
    </location>
</feature>
<organism evidence="2 3">
    <name type="scientific">Desulfocurvibacter africanus PCS</name>
    <dbReference type="NCBI Taxonomy" id="1262666"/>
    <lineage>
        <taxon>Bacteria</taxon>
        <taxon>Pseudomonadati</taxon>
        <taxon>Thermodesulfobacteriota</taxon>
        <taxon>Desulfovibrionia</taxon>
        <taxon>Desulfovibrionales</taxon>
        <taxon>Desulfovibrionaceae</taxon>
        <taxon>Desulfocurvibacter</taxon>
    </lineage>
</organism>
<name>M5Q387_DESAF</name>
<protein>
    <submittedName>
        <fullName evidence="2">Uncharacterized protein</fullName>
    </submittedName>
</protein>
<feature type="compositionally biased region" description="Basic and acidic residues" evidence="1">
    <location>
        <begin position="28"/>
        <end position="51"/>
    </location>
</feature>